<evidence type="ECO:0000256" key="2">
    <source>
        <dbReference type="ARBA" id="ARBA00022803"/>
    </source>
</evidence>
<dbReference type="Gene3D" id="1.25.40.10">
    <property type="entry name" value="Tetratricopeptide repeat domain"/>
    <property type="match status" value="1"/>
</dbReference>
<comment type="similarity">
    <text evidence="3">Belongs to the TTC27 family.</text>
</comment>
<name>A0A4E0RLM3_FASHE</name>
<keyword evidence="1" id="KW-0677">Repeat</keyword>
<sequence>MPDQLTSDFHYVLSLITEKTTDDGLLDILLERSISAYSFIDHLITYFISVNFLGGDCESLTYDKSIDDQALLALSCEGERPFKYAKALGLFWFSKRLAARMSEVSRMMMFPYLVLLLKCIYLHQYLLGHERSSQLDMEFVEVLEKCEEELSVNATVARDDQTTYYLIASYLSVFYYRYDAAEIMANRCSEHLQITLNFTGALGKRTRFQQTDVANLLIQIDRPHEFQSEPTLEPAALPKLVLLEDDTLLNTVAFSNAELSKSPSLSIQEQSYILLLCELHRLAHPKDDLTNEQRLAYINTVLRQAYPETDKDKPVDEQPSPASSWPVTTEALFRRSLLEHSSVRRTERALSQLEELSNQMNANEPVAAKRSPEHFFFTRMPSSWTIQIEQARLLMQLGCYKSALDVFLKWNQWSEVIECYTQLGKRQLAEEAIRAQLDAGDESPELYCALGDVTKNREYYWKAWEVSGERSARAMRSLAVVCMYMDKDYPKAIEYFSKSLQINNLQVSLWFTFGCCCLQAAEYAKAETAFRRCVTLDPENFEAWNNCASAVMLRGRKDIALKLLKEACKHSYDNWRIWENISLISADLGSFTDTIQACHRIVDLREKYNDDQVMGVLSKAVLEDVPDAQDRPASMLRSKVLELFGRVTSVNPTNAEIWTHYAKLLLGEKPHLTVVTYQRAVQNLQHAHRCRVQPADIPWEQQADKRVAVVAGLQLLAETLLNADKLLSESDTANTIASNGGDAPLEQIDIEQAGQKAFVRSTLSTLRVTVQSVMGHLKANRIDMSAWRLFCLLNRSSTLKRSIGSFSFFHEKAPFWTSAFRPCHRHHSSSSFLPPFDITLLDDPNFLAQTRANLVARESTVDLDLILNMYKDYQSGQVNLHADLMKLIRQLPNSTHSSTPVGPPSNTRQIYIHGSRRIAADWKMKDVATLCSFASSQHLTEHPDNVCPVDAHLRLAGNTAGAGPRTYYFGGPLAQLELALIQFTLDRLNQAGFALVSVPDILPEPIIEACGFPTRGTRSQVYRLCGSNNEMTYCLSGTAEMGLAAFCAGRTFDCGATDEDCASSTAVGLCAVSRCFRQEAPHQEPPLYRVHQFTKISSTSNCLDYQSKRLNIQWAMPSGEKRFAHTLNGTACAVPRMMKAILETHQNENGTITIPEVLRPVLSKLGGPCASIRLPMRQIQ</sequence>
<comment type="caution">
    <text evidence="5">The sequence shown here is derived from an EMBL/GenBank/DDBJ whole genome shotgun (WGS) entry which is preliminary data.</text>
</comment>
<dbReference type="PANTHER" id="PTHR16193:SF0">
    <property type="entry name" value="TETRATRICOPEPTIDE REPEAT PROTEIN 27"/>
    <property type="match status" value="1"/>
</dbReference>
<dbReference type="Proteomes" id="UP000230066">
    <property type="component" value="Unassembled WGS sequence"/>
</dbReference>
<proteinExistence type="inferred from homology"/>
<organism evidence="5 6">
    <name type="scientific">Fasciola hepatica</name>
    <name type="common">Liver fluke</name>
    <dbReference type="NCBI Taxonomy" id="6192"/>
    <lineage>
        <taxon>Eukaryota</taxon>
        <taxon>Metazoa</taxon>
        <taxon>Spiralia</taxon>
        <taxon>Lophotrochozoa</taxon>
        <taxon>Platyhelminthes</taxon>
        <taxon>Trematoda</taxon>
        <taxon>Digenea</taxon>
        <taxon>Plagiorchiida</taxon>
        <taxon>Echinostomata</taxon>
        <taxon>Echinostomatoidea</taxon>
        <taxon>Fasciolidae</taxon>
        <taxon>Fasciola</taxon>
    </lineage>
</organism>
<feature type="repeat" description="TPR" evidence="4">
    <location>
        <begin position="507"/>
        <end position="540"/>
    </location>
</feature>
<keyword evidence="6" id="KW-1185">Reference proteome</keyword>
<evidence type="ECO:0000313" key="5">
    <source>
        <dbReference type="EMBL" id="THD28865.1"/>
    </source>
</evidence>
<dbReference type="SUPFAM" id="SSF55681">
    <property type="entry name" value="Class II aaRS and biotin synthetases"/>
    <property type="match status" value="1"/>
</dbReference>
<dbReference type="InterPro" id="IPR044244">
    <property type="entry name" value="TTC27/Emw1"/>
</dbReference>
<gene>
    <name evidence="5" type="ORF">D915_000297</name>
</gene>
<protein>
    <submittedName>
        <fullName evidence="5">Tetratricopeptide repeat protein 27</fullName>
    </submittedName>
</protein>
<dbReference type="InterPro" id="IPR011990">
    <property type="entry name" value="TPR-like_helical_dom_sf"/>
</dbReference>
<dbReference type="SMART" id="SM00028">
    <property type="entry name" value="TPR"/>
    <property type="match status" value="5"/>
</dbReference>
<keyword evidence="2 4" id="KW-0802">TPR repeat</keyword>
<dbReference type="Pfam" id="PF13432">
    <property type="entry name" value="TPR_16"/>
    <property type="match status" value="1"/>
</dbReference>
<accession>A0A4E0RLM3</accession>
<dbReference type="PANTHER" id="PTHR16193">
    <property type="entry name" value="TETRATRICOPEPTIDE REPEAT PROTEIN 27"/>
    <property type="match status" value="1"/>
</dbReference>
<dbReference type="PROSITE" id="PS50005">
    <property type="entry name" value="TPR"/>
    <property type="match status" value="1"/>
</dbReference>
<reference evidence="5" key="1">
    <citation type="submission" date="2019-03" db="EMBL/GenBank/DDBJ databases">
        <title>Improved annotation for the trematode Fasciola hepatica.</title>
        <authorList>
            <person name="Choi Y.-J."/>
            <person name="Martin J."/>
            <person name="Mitreva M."/>
        </authorList>
    </citation>
    <scope>NUCLEOTIDE SEQUENCE [LARGE SCALE GENOMIC DNA]</scope>
</reference>
<evidence type="ECO:0000256" key="1">
    <source>
        <dbReference type="ARBA" id="ARBA00022737"/>
    </source>
</evidence>
<dbReference type="Gene3D" id="3.30.930.10">
    <property type="entry name" value="Bira Bifunctional Protein, Domain 2"/>
    <property type="match status" value="2"/>
</dbReference>
<dbReference type="InterPro" id="IPR045864">
    <property type="entry name" value="aa-tRNA-synth_II/BPL/LPL"/>
</dbReference>
<evidence type="ECO:0000313" key="6">
    <source>
        <dbReference type="Proteomes" id="UP000230066"/>
    </source>
</evidence>
<evidence type="ECO:0000256" key="4">
    <source>
        <dbReference type="PROSITE-ProRule" id="PRU00339"/>
    </source>
</evidence>
<dbReference type="EMBL" id="JXXN02000054">
    <property type="protein sequence ID" value="THD28865.1"/>
    <property type="molecule type" value="Genomic_DNA"/>
</dbReference>
<evidence type="ECO:0000256" key="3">
    <source>
        <dbReference type="ARBA" id="ARBA00024020"/>
    </source>
</evidence>
<dbReference type="InterPro" id="IPR019734">
    <property type="entry name" value="TPR_rpt"/>
</dbReference>
<dbReference type="SUPFAM" id="SSF48452">
    <property type="entry name" value="TPR-like"/>
    <property type="match status" value="2"/>
</dbReference>
<dbReference type="AlphaFoldDB" id="A0A4E0RLM3"/>